<evidence type="ECO:0000313" key="2">
    <source>
        <dbReference type="EMBL" id="MBW0486454.1"/>
    </source>
</evidence>
<reference evidence="2" key="1">
    <citation type="submission" date="2021-03" db="EMBL/GenBank/DDBJ databases">
        <title>Draft genome sequence of rust myrtle Austropuccinia psidii MF-1, a brazilian biotype.</title>
        <authorList>
            <person name="Quecine M.C."/>
            <person name="Pachon D.M.R."/>
            <person name="Bonatelli M.L."/>
            <person name="Correr F.H."/>
            <person name="Franceschini L.M."/>
            <person name="Leite T.F."/>
            <person name="Margarido G.R.A."/>
            <person name="Almeida C.A."/>
            <person name="Ferrarezi J.A."/>
            <person name="Labate C.A."/>
        </authorList>
    </citation>
    <scope>NUCLEOTIDE SEQUENCE</scope>
    <source>
        <strain evidence="2">MF-1</strain>
    </source>
</reference>
<name>A0A9Q3CLW9_9BASI</name>
<gene>
    <name evidence="2" type="ORF">O181_026169</name>
</gene>
<feature type="region of interest" description="Disordered" evidence="1">
    <location>
        <begin position="75"/>
        <end position="95"/>
    </location>
</feature>
<accession>A0A9Q3CLW9</accession>
<dbReference type="EMBL" id="AVOT02008662">
    <property type="protein sequence ID" value="MBW0486454.1"/>
    <property type="molecule type" value="Genomic_DNA"/>
</dbReference>
<sequence length="95" mass="11038">MEIDRRKSFRFSEWAAGSGTHTLMTLNNKEQKLPYCGEKPRSPELESQLEEPWLTEYKDNEFFPYRWTNLSQREAHKCPHSGGQGPHIPDPSGMS</sequence>
<keyword evidence="3" id="KW-1185">Reference proteome</keyword>
<comment type="caution">
    <text evidence="2">The sequence shown here is derived from an EMBL/GenBank/DDBJ whole genome shotgun (WGS) entry which is preliminary data.</text>
</comment>
<proteinExistence type="predicted"/>
<protein>
    <submittedName>
        <fullName evidence="2">Uncharacterized protein</fullName>
    </submittedName>
</protein>
<dbReference type="Proteomes" id="UP000765509">
    <property type="component" value="Unassembled WGS sequence"/>
</dbReference>
<evidence type="ECO:0000313" key="3">
    <source>
        <dbReference type="Proteomes" id="UP000765509"/>
    </source>
</evidence>
<dbReference type="AlphaFoldDB" id="A0A9Q3CLW9"/>
<evidence type="ECO:0000256" key="1">
    <source>
        <dbReference type="SAM" id="MobiDB-lite"/>
    </source>
</evidence>
<organism evidence="2 3">
    <name type="scientific">Austropuccinia psidii MF-1</name>
    <dbReference type="NCBI Taxonomy" id="1389203"/>
    <lineage>
        <taxon>Eukaryota</taxon>
        <taxon>Fungi</taxon>
        <taxon>Dikarya</taxon>
        <taxon>Basidiomycota</taxon>
        <taxon>Pucciniomycotina</taxon>
        <taxon>Pucciniomycetes</taxon>
        <taxon>Pucciniales</taxon>
        <taxon>Sphaerophragmiaceae</taxon>
        <taxon>Austropuccinia</taxon>
    </lineage>
</organism>